<dbReference type="InterPro" id="IPR023772">
    <property type="entry name" value="DNA-bd_HTH_TetR-type_CS"/>
</dbReference>
<keyword evidence="2" id="KW-0805">Transcription regulation</keyword>
<dbReference type="Gene3D" id="1.10.357.10">
    <property type="entry name" value="Tetracycline Repressor, domain 2"/>
    <property type="match status" value="1"/>
</dbReference>
<dbReference type="InterPro" id="IPR009057">
    <property type="entry name" value="Homeodomain-like_sf"/>
</dbReference>
<dbReference type="SUPFAM" id="SSF46689">
    <property type="entry name" value="Homeodomain-like"/>
    <property type="match status" value="1"/>
</dbReference>
<evidence type="ECO:0000256" key="2">
    <source>
        <dbReference type="ARBA" id="ARBA00023015"/>
    </source>
</evidence>
<protein>
    <submittedName>
        <fullName evidence="7">Transcriptional regulator, TetR family</fullName>
    </submittedName>
</protein>
<evidence type="ECO:0000256" key="4">
    <source>
        <dbReference type="ARBA" id="ARBA00023163"/>
    </source>
</evidence>
<evidence type="ECO:0000256" key="3">
    <source>
        <dbReference type="ARBA" id="ARBA00023125"/>
    </source>
</evidence>
<keyword evidence="1" id="KW-0678">Repressor</keyword>
<evidence type="ECO:0000256" key="5">
    <source>
        <dbReference type="PROSITE-ProRule" id="PRU00335"/>
    </source>
</evidence>
<dbReference type="PANTHER" id="PTHR43479:SF11">
    <property type="entry name" value="ACREF_ENVCD OPERON REPRESSOR-RELATED"/>
    <property type="match status" value="1"/>
</dbReference>
<organism evidence="7 8">
    <name type="scientific">Marinobacterium lutimaris</name>
    <dbReference type="NCBI Taxonomy" id="568106"/>
    <lineage>
        <taxon>Bacteria</taxon>
        <taxon>Pseudomonadati</taxon>
        <taxon>Pseudomonadota</taxon>
        <taxon>Gammaproteobacteria</taxon>
        <taxon>Oceanospirillales</taxon>
        <taxon>Oceanospirillaceae</taxon>
        <taxon>Marinobacterium</taxon>
    </lineage>
</organism>
<keyword evidence="4" id="KW-0804">Transcription</keyword>
<gene>
    <name evidence="7" type="ORF">SAMN05444390_105407</name>
</gene>
<dbReference type="Pfam" id="PF08361">
    <property type="entry name" value="TetR_C_2"/>
    <property type="match status" value="1"/>
</dbReference>
<evidence type="ECO:0000313" key="7">
    <source>
        <dbReference type="EMBL" id="SEG82797.1"/>
    </source>
</evidence>
<dbReference type="Pfam" id="PF00440">
    <property type="entry name" value="TetR_N"/>
    <property type="match status" value="1"/>
</dbReference>
<dbReference type="InterPro" id="IPR013572">
    <property type="entry name" value="Tscrpt_reg_MAATS_C"/>
</dbReference>
<dbReference type="Proteomes" id="UP000236745">
    <property type="component" value="Unassembled WGS sequence"/>
</dbReference>
<proteinExistence type="predicted"/>
<dbReference type="PANTHER" id="PTHR43479">
    <property type="entry name" value="ACREF/ENVCD OPERON REPRESSOR-RELATED"/>
    <property type="match status" value="1"/>
</dbReference>
<dbReference type="InterPro" id="IPR050624">
    <property type="entry name" value="HTH-type_Tx_Regulator"/>
</dbReference>
<evidence type="ECO:0000256" key="1">
    <source>
        <dbReference type="ARBA" id="ARBA00022491"/>
    </source>
</evidence>
<dbReference type="AlphaFoldDB" id="A0A1H6DBH0"/>
<dbReference type="EMBL" id="FNVQ01000005">
    <property type="protein sequence ID" value="SEG82797.1"/>
    <property type="molecule type" value="Genomic_DNA"/>
</dbReference>
<name>A0A1H6DBH0_9GAMM</name>
<dbReference type="GO" id="GO:0003677">
    <property type="term" value="F:DNA binding"/>
    <property type="evidence" value="ECO:0007669"/>
    <property type="project" value="UniProtKB-UniRule"/>
</dbReference>
<dbReference type="InterPro" id="IPR001647">
    <property type="entry name" value="HTH_TetR"/>
</dbReference>
<dbReference type="PROSITE" id="PS01081">
    <property type="entry name" value="HTH_TETR_1"/>
    <property type="match status" value="1"/>
</dbReference>
<evidence type="ECO:0000259" key="6">
    <source>
        <dbReference type="PROSITE" id="PS50977"/>
    </source>
</evidence>
<dbReference type="PROSITE" id="PS50977">
    <property type="entry name" value="HTH_TETR_2"/>
    <property type="match status" value="1"/>
</dbReference>
<keyword evidence="3 5" id="KW-0238">DNA-binding</keyword>
<feature type="domain" description="HTH tetR-type" evidence="6">
    <location>
        <begin position="1"/>
        <end position="54"/>
    </location>
</feature>
<dbReference type="SUPFAM" id="SSF48498">
    <property type="entry name" value="Tetracyclin repressor-like, C-terminal domain"/>
    <property type="match status" value="1"/>
</dbReference>
<feature type="DNA-binding region" description="H-T-H motif" evidence="5">
    <location>
        <begin position="17"/>
        <end position="36"/>
    </location>
</feature>
<reference evidence="7 8" key="1">
    <citation type="submission" date="2016-10" db="EMBL/GenBank/DDBJ databases">
        <authorList>
            <person name="de Groot N.N."/>
        </authorList>
    </citation>
    <scope>NUCLEOTIDE SEQUENCE [LARGE SCALE GENOMIC DNA]</scope>
    <source>
        <strain evidence="7 8">DSM 22012</strain>
    </source>
</reference>
<sequence>MLKALELFSDQGISNTSLTEVAKAAGVTRGAIYWHFKNKWDLFNAIWERYSAPVNVLGMATESEDESDPLGKLVDLLKLVLVSVERDEEFRRMIIICIQETTMKTPREIPEPMEAFQETLHQRRVRSLENAKAKGQLPAELDTDAGSMMMKVMLEGMIMSWLQRPDCFSLSERADQLVYSVIVVLKHGLRAQP</sequence>
<dbReference type="InterPro" id="IPR036271">
    <property type="entry name" value="Tet_transcr_reg_TetR-rel_C_sf"/>
</dbReference>
<accession>A0A1H6DBH0</accession>
<keyword evidence="8" id="KW-1185">Reference proteome</keyword>
<evidence type="ECO:0000313" key="8">
    <source>
        <dbReference type="Proteomes" id="UP000236745"/>
    </source>
</evidence>